<accession>A0A062U2T9</accession>
<dbReference type="PROSITE" id="PS50850">
    <property type="entry name" value="MFS"/>
    <property type="match status" value="2"/>
</dbReference>
<dbReference type="GO" id="GO:0005886">
    <property type="term" value="C:plasma membrane"/>
    <property type="evidence" value="ECO:0007669"/>
    <property type="project" value="UniProtKB-SubCell"/>
</dbReference>
<sequence>MGLAMMETDTPSVPEPVVSGYRNILAIVAALTILAAAMSALSVLIALNLRSAGISNAALGLVASAFSLGFLIGTNLSPFEIKRIGHIRSFAFFAAIAAIVALAYTLSINVLVWTGLQVFLGICCAGLLTSGESWIADAAPSDKRGAVLGFYYFVSKTGAVAGPFVIAGISSLTTGFMVLAALFAASLLPVTATNRAQPSFSGAVPFGPRQIFRKAPGAVYAAFTVGIVNNAVAQLYPVYASQVMPETSTVFAAQFNAALTIGTMLALWPAGTISDRVDRRLVLCVLATIGAAASAGMVMFAGTGSAVIILGLALAFGAGSLSCYAIAVAHAADRANPEQVTSMMAGMLTIWAIGSALGPVLAGLVMTRSLGAPGLFVFSGVSLGMLALLMVTRAVRYENTPEEDKEPFGVVTATSYAIAEVDPRGSEDEQLDLFNE</sequence>
<dbReference type="InterPro" id="IPR036259">
    <property type="entry name" value="MFS_trans_sf"/>
</dbReference>
<evidence type="ECO:0000256" key="4">
    <source>
        <dbReference type="ARBA" id="ARBA00022692"/>
    </source>
</evidence>
<evidence type="ECO:0000256" key="1">
    <source>
        <dbReference type="ARBA" id="ARBA00004651"/>
    </source>
</evidence>
<evidence type="ECO:0000313" key="9">
    <source>
        <dbReference type="Proteomes" id="UP000249123"/>
    </source>
</evidence>
<dbReference type="Proteomes" id="UP000249123">
    <property type="component" value="Unassembled WGS sequence"/>
</dbReference>
<dbReference type="InterPro" id="IPR047200">
    <property type="entry name" value="MFS_YcaD-like"/>
</dbReference>
<keyword evidence="2" id="KW-0813">Transport</keyword>
<dbReference type="GO" id="GO:0022857">
    <property type="term" value="F:transmembrane transporter activity"/>
    <property type="evidence" value="ECO:0007669"/>
    <property type="project" value="InterPro"/>
</dbReference>
<dbReference type="InterPro" id="IPR011701">
    <property type="entry name" value="MFS"/>
</dbReference>
<comment type="caution">
    <text evidence="8">The sequence shown here is derived from an EMBL/GenBank/DDBJ whole genome shotgun (WGS) entry which is preliminary data.</text>
</comment>
<dbReference type="PANTHER" id="PTHR23521">
    <property type="entry name" value="TRANSPORTER MFS SUPERFAMILY"/>
    <property type="match status" value="1"/>
</dbReference>
<dbReference type="PANTHER" id="PTHR23521:SF2">
    <property type="entry name" value="TRANSPORTER MFS SUPERFAMILY"/>
    <property type="match status" value="1"/>
</dbReference>
<dbReference type="CDD" id="cd17477">
    <property type="entry name" value="MFS_YcaD_like"/>
    <property type="match status" value="1"/>
</dbReference>
<dbReference type="RefSeq" id="WP_233346212.1">
    <property type="nucleotide sequence ID" value="NZ_AWFC01000029.1"/>
</dbReference>
<feature type="domain" description="Major facilitator superfamily (MFS) profile" evidence="7">
    <location>
        <begin position="1"/>
        <end position="198"/>
    </location>
</feature>
<evidence type="ECO:0000256" key="3">
    <source>
        <dbReference type="ARBA" id="ARBA00022475"/>
    </source>
</evidence>
<feature type="domain" description="Major facilitator superfamily (MFS) profile" evidence="7">
    <location>
        <begin position="210"/>
        <end position="436"/>
    </location>
</feature>
<evidence type="ECO:0000256" key="5">
    <source>
        <dbReference type="ARBA" id="ARBA00022989"/>
    </source>
</evidence>
<evidence type="ECO:0000259" key="7">
    <source>
        <dbReference type="PROSITE" id="PS50850"/>
    </source>
</evidence>
<evidence type="ECO:0000256" key="2">
    <source>
        <dbReference type="ARBA" id="ARBA00022448"/>
    </source>
</evidence>
<keyword evidence="9" id="KW-1185">Reference proteome</keyword>
<gene>
    <name evidence="8" type="ORF">HY3_10135</name>
</gene>
<dbReference type="AlphaFoldDB" id="A0A062U2T9"/>
<keyword evidence="5" id="KW-1133">Transmembrane helix</keyword>
<proteinExistence type="predicted"/>
<dbReference type="SUPFAM" id="SSF103473">
    <property type="entry name" value="MFS general substrate transporter"/>
    <property type="match status" value="1"/>
</dbReference>
<keyword evidence="3" id="KW-1003">Cell membrane</keyword>
<comment type="subcellular location">
    <subcellularLocation>
        <location evidence="1">Cell membrane</location>
        <topology evidence="1">Multi-pass membrane protein</topology>
    </subcellularLocation>
</comment>
<dbReference type="Gene3D" id="1.20.1250.20">
    <property type="entry name" value="MFS general substrate transporter like domains"/>
    <property type="match status" value="2"/>
</dbReference>
<keyword evidence="6" id="KW-0472">Membrane</keyword>
<reference evidence="8 9" key="1">
    <citation type="submission" date="2013-04" db="EMBL/GenBank/DDBJ databases">
        <title>Hyphomonas sp. T24B3 Genome Sequencing.</title>
        <authorList>
            <person name="Lai Q."/>
            <person name="Shao Z."/>
        </authorList>
    </citation>
    <scope>NUCLEOTIDE SEQUENCE [LARGE SCALE GENOMIC DNA]</scope>
    <source>
        <strain evidence="8 9">T24B3</strain>
    </source>
</reference>
<dbReference type="EMBL" id="AWFB01000009">
    <property type="protein sequence ID" value="RAN34658.1"/>
    <property type="molecule type" value="Genomic_DNA"/>
</dbReference>
<dbReference type="Pfam" id="PF07690">
    <property type="entry name" value="MFS_1"/>
    <property type="match status" value="1"/>
</dbReference>
<evidence type="ECO:0000313" key="8">
    <source>
        <dbReference type="EMBL" id="RAN34658.1"/>
    </source>
</evidence>
<protein>
    <recommendedName>
        <fullName evidence="7">Major facilitator superfamily (MFS) profile domain-containing protein</fullName>
    </recommendedName>
</protein>
<name>A0A062U2T9_9PROT</name>
<keyword evidence="4" id="KW-0812">Transmembrane</keyword>
<accession>A0A328K098</accession>
<organism evidence="8 9">
    <name type="scientific">Hyphomonas pacifica</name>
    <dbReference type="NCBI Taxonomy" id="1280941"/>
    <lineage>
        <taxon>Bacteria</taxon>
        <taxon>Pseudomonadati</taxon>
        <taxon>Pseudomonadota</taxon>
        <taxon>Alphaproteobacteria</taxon>
        <taxon>Hyphomonadales</taxon>
        <taxon>Hyphomonadaceae</taxon>
        <taxon>Hyphomonas</taxon>
    </lineage>
</organism>
<dbReference type="STRING" id="1280941.HY2_10155"/>
<dbReference type="eggNOG" id="COG0477">
    <property type="taxonomic scope" value="Bacteria"/>
</dbReference>
<dbReference type="InterPro" id="IPR020846">
    <property type="entry name" value="MFS_dom"/>
</dbReference>
<evidence type="ECO:0000256" key="6">
    <source>
        <dbReference type="ARBA" id="ARBA00023136"/>
    </source>
</evidence>